<evidence type="ECO:0000256" key="1">
    <source>
        <dbReference type="SAM" id="MobiDB-lite"/>
    </source>
</evidence>
<dbReference type="Proteomes" id="UP001212421">
    <property type="component" value="Chromosome"/>
</dbReference>
<dbReference type="InterPro" id="IPR011042">
    <property type="entry name" value="6-blade_b-propeller_TolB-like"/>
</dbReference>
<protein>
    <submittedName>
        <fullName evidence="2">ScyD/ScyE family protein</fullName>
    </submittedName>
</protein>
<reference evidence="2 3" key="1">
    <citation type="submission" date="2021-05" db="EMBL/GenBank/DDBJ databases">
        <authorList>
            <person name="Kumar R."/>
            <person name="Kumar A."/>
            <person name="Mukhia S."/>
        </authorList>
    </citation>
    <scope>NUCLEOTIDE SEQUENCE [LARGE SCALE GENOMIC DNA]</scope>
    <source>
        <strain evidence="2 3">ERMR7:08</strain>
    </source>
</reference>
<name>A0ABY7NES1_9MICO</name>
<feature type="region of interest" description="Disordered" evidence="1">
    <location>
        <begin position="1"/>
        <end position="32"/>
    </location>
</feature>
<proteinExistence type="predicted"/>
<organism evidence="2 3">
    <name type="scientific">Cryobacterium breve</name>
    <dbReference type="NCBI Taxonomy" id="1259258"/>
    <lineage>
        <taxon>Bacteria</taxon>
        <taxon>Bacillati</taxon>
        <taxon>Actinomycetota</taxon>
        <taxon>Actinomycetes</taxon>
        <taxon>Micrococcales</taxon>
        <taxon>Microbacteriaceae</taxon>
        <taxon>Cryobacterium</taxon>
    </lineage>
</organism>
<feature type="compositionally biased region" description="Basic residues" evidence="1">
    <location>
        <begin position="374"/>
        <end position="383"/>
    </location>
</feature>
<gene>
    <name evidence="2" type="ORF">KIV56_01565</name>
</gene>
<dbReference type="EMBL" id="CP075584">
    <property type="protein sequence ID" value="WBM80272.1"/>
    <property type="molecule type" value="Genomic_DNA"/>
</dbReference>
<dbReference type="Gene3D" id="2.120.10.30">
    <property type="entry name" value="TolB, C-terminal domain"/>
    <property type="match status" value="1"/>
</dbReference>
<dbReference type="RefSeq" id="WP_281534914.1">
    <property type="nucleotide sequence ID" value="NZ_CP075584.1"/>
</dbReference>
<sequence>MALFGAAPATAGQKSGHDDGTGDGSGTGTPVTLAEGLLGPLSLEVGRHNTVYVTQNFAGELTKVARDGTTSTLASAPGEEISAVTARKGTVYYARVAQDHSAATLRSIAPDGTDAELADIAAYEKSANPDQNNSYGFVDLDPTCAAQFDPTQPPSVPATYTGVVDTHPYASLALWNGVYVADAGGNAILHVDWDGTVSTTAVLPPSEPVTIDAAMIADIGFPACAAGHEYRFEPVPTDVELGPDGWLYVTSLPGGPEDASLGARGSVYRVDPDSGEVERVATGFVGATGLAVSQDDGTIYVAELFGGPAGTGQVSVLEPGSDTPSALVAVSQPAAIEPATRCALPHDGCDHSGCERGADSGGQARAHSADGRPRRERRPRRHDRLTPPPTRPVHPGGPGRPGISQLQGSASEGSASDRGAEQ</sequence>
<evidence type="ECO:0000313" key="2">
    <source>
        <dbReference type="EMBL" id="WBM80272.1"/>
    </source>
</evidence>
<feature type="region of interest" description="Disordered" evidence="1">
    <location>
        <begin position="354"/>
        <end position="422"/>
    </location>
</feature>
<keyword evidence="3" id="KW-1185">Reference proteome</keyword>
<dbReference type="NCBIfam" id="NF033206">
    <property type="entry name" value="ScyE_fam"/>
    <property type="match status" value="1"/>
</dbReference>
<dbReference type="SUPFAM" id="SSF63829">
    <property type="entry name" value="Calcium-dependent phosphotriesterase"/>
    <property type="match status" value="2"/>
</dbReference>
<dbReference type="InterPro" id="IPR048031">
    <property type="entry name" value="ScyD/ScyE-like"/>
</dbReference>
<evidence type="ECO:0000313" key="3">
    <source>
        <dbReference type="Proteomes" id="UP001212421"/>
    </source>
</evidence>
<accession>A0ABY7NES1</accession>
<feature type="compositionally biased region" description="Polar residues" evidence="1">
    <location>
        <begin position="404"/>
        <end position="414"/>
    </location>
</feature>